<sequence>MEILNKQIETSEGPAEITPENVQYWSHHSQEFAQTQIHKAKKFVEHQCYEYVGENLFRCANIPGYNTRVYTIKKNNAGEFDCNCQKGKDGDGKCSHILGLYYAFRLKYFQK</sequence>
<reference evidence="2" key="1">
    <citation type="journal article" date="2015" name="Nature">
        <title>Complex archaea that bridge the gap between prokaryotes and eukaryotes.</title>
        <authorList>
            <person name="Spang A."/>
            <person name="Saw J.H."/>
            <person name="Jorgensen S.L."/>
            <person name="Zaremba-Niedzwiedzka K."/>
            <person name="Martijn J."/>
            <person name="Lind A.E."/>
            <person name="van Eijk R."/>
            <person name="Schleper C."/>
            <person name="Guy L."/>
            <person name="Ettema T.J."/>
        </authorList>
    </citation>
    <scope>NUCLEOTIDE SEQUENCE</scope>
</reference>
<organism evidence="2">
    <name type="scientific">marine sediment metagenome</name>
    <dbReference type="NCBI Taxonomy" id="412755"/>
    <lineage>
        <taxon>unclassified sequences</taxon>
        <taxon>metagenomes</taxon>
        <taxon>ecological metagenomes</taxon>
    </lineage>
</organism>
<feature type="domain" description="SWIM-type" evidence="1">
    <location>
        <begin position="70"/>
        <end position="105"/>
    </location>
</feature>
<comment type="caution">
    <text evidence="2">The sequence shown here is derived from an EMBL/GenBank/DDBJ whole genome shotgun (WGS) entry which is preliminary data.</text>
</comment>
<evidence type="ECO:0000313" key="2">
    <source>
        <dbReference type="EMBL" id="KKL51297.1"/>
    </source>
</evidence>
<dbReference type="InterPro" id="IPR007527">
    <property type="entry name" value="Znf_SWIM"/>
</dbReference>
<dbReference type="AlphaFoldDB" id="A0A0F9FJS6"/>
<accession>A0A0F9FJS6</accession>
<evidence type="ECO:0000259" key="1">
    <source>
        <dbReference type="PROSITE" id="PS50966"/>
    </source>
</evidence>
<proteinExistence type="predicted"/>
<dbReference type="GO" id="GO:0008270">
    <property type="term" value="F:zinc ion binding"/>
    <property type="evidence" value="ECO:0007669"/>
    <property type="project" value="InterPro"/>
</dbReference>
<dbReference type="EMBL" id="LAZR01032297">
    <property type="protein sequence ID" value="KKL51297.1"/>
    <property type="molecule type" value="Genomic_DNA"/>
</dbReference>
<dbReference type="PROSITE" id="PS50966">
    <property type="entry name" value="ZF_SWIM"/>
    <property type="match status" value="1"/>
</dbReference>
<name>A0A0F9FJS6_9ZZZZ</name>
<protein>
    <recommendedName>
        <fullName evidence="1">SWIM-type domain-containing protein</fullName>
    </recommendedName>
</protein>
<gene>
    <name evidence="2" type="ORF">LCGC14_2296820</name>
</gene>